<evidence type="ECO:0000313" key="1">
    <source>
        <dbReference type="EMBL" id="KAK2719082.1"/>
    </source>
</evidence>
<evidence type="ECO:0000313" key="2">
    <source>
        <dbReference type="Proteomes" id="UP001187531"/>
    </source>
</evidence>
<dbReference type="AlphaFoldDB" id="A0AA88L6T0"/>
<sequence>APVIIIKVKKVNAGYIRKPFNIFSGSSTFNPKSSYIRTINRLYSLVIIQSLYASIAERTMGFYSVFVITTSLVCIQSCLANFGPEATIVNKIVLSKFLETCCGNAAASKMRSDMSAASEKCLTMSSNFQVSDEMVKASAMRPRFVMTQGKLAKIAKMVNIVGNITCRMQELNLMTAEFEPNFEGIEDRIQSMPYEKKIGDAMMKNMKYCRSILECTEDESASEILPPFFPPALAKTKSFFKCLMERKVMFCVKEEIKKRMMENFSAEEDSPEGIIPLDMF</sequence>
<accession>A0AA88L6T0</accession>
<proteinExistence type="predicted"/>
<gene>
    <name evidence="1" type="ORF">QYM36_004794</name>
</gene>
<keyword evidence="2" id="KW-1185">Reference proteome</keyword>
<name>A0AA88L6T0_ARTSF</name>
<protein>
    <submittedName>
        <fullName evidence="1">Uncharacterized protein</fullName>
    </submittedName>
</protein>
<comment type="caution">
    <text evidence="1">The sequence shown here is derived from an EMBL/GenBank/DDBJ whole genome shotgun (WGS) entry which is preliminary data.</text>
</comment>
<feature type="non-terminal residue" evidence="1">
    <location>
        <position position="1"/>
    </location>
</feature>
<reference evidence="1" key="1">
    <citation type="submission" date="2023-07" db="EMBL/GenBank/DDBJ databases">
        <title>Chromosome-level genome assembly of Artemia franciscana.</title>
        <authorList>
            <person name="Jo E."/>
        </authorList>
    </citation>
    <scope>NUCLEOTIDE SEQUENCE</scope>
    <source>
        <tissue evidence="1">Whole body</tissue>
    </source>
</reference>
<dbReference type="Proteomes" id="UP001187531">
    <property type="component" value="Unassembled WGS sequence"/>
</dbReference>
<organism evidence="1 2">
    <name type="scientific">Artemia franciscana</name>
    <name type="common">Brine shrimp</name>
    <name type="synonym">Artemia sanfranciscana</name>
    <dbReference type="NCBI Taxonomy" id="6661"/>
    <lineage>
        <taxon>Eukaryota</taxon>
        <taxon>Metazoa</taxon>
        <taxon>Ecdysozoa</taxon>
        <taxon>Arthropoda</taxon>
        <taxon>Crustacea</taxon>
        <taxon>Branchiopoda</taxon>
        <taxon>Anostraca</taxon>
        <taxon>Artemiidae</taxon>
        <taxon>Artemia</taxon>
    </lineage>
</organism>
<dbReference type="EMBL" id="JAVRJZ010000008">
    <property type="protein sequence ID" value="KAK2719082.1"/>
    <property type="molecule type" value="Genomic_DNA"/>
</dbReference>